<dbReference type="SUPFAM" id="SSF54637">
    <property type="entry name" value="Thioesterase/thiol ester dehydrase-isomerase"/>
    <property type="match status" value="1"/>
</dbReference>
<dbReference type="RefSeq" id="WP_108985984.1">
    <property type="nucleotide sequence ID" value="NZ_BFBR01000010.1"/>
</dbReference>
<reference evidence="1" key="1">
    <citation type="journal article" date="2018" name="Genome Announc.">
        <title>Draft Genome Sequence of "Candidatus Phycosocius bacilliformis," an Alphaproteobacterial Ectosymbiont of the Hydrocarbon-Producing Green Alga Botryococcus braunii.</title>
        <authorList>
            <person name="Tanabe Y."/>
            <person name="Yamaguchi H."/>
            <person name="Watanabe M.M."/>
        </authorList>
    </citation>
    <scope>NUCLEOTIDE SEQUENCE [LARGE SCALE GENOMIC DNA]</scope>
    <source>
        <strain evidence="1">BOTRYCO-2</strain>
    </source>
</reference>
<evidence type="ECO:0008006" key="3">
    <source>
        <dbReference type="Google" id="ProtNLM"/>
    </source>
</evidence>
<sequence>MSSNSATNPLFPITQGNVEQVFDYIFAPWVKELGFKDFTVSEGYCSVILPLSNKVKFVTGSMCGQAIMAGVDTASGLASGTTERIGKGTVYQHTHFLSPAANDDYLFKAIVKSFRSSRAYVECDVASVRTMELVARGVSEFAY</sequence>
<protein>
    <recommendedName>
        <fullName evidence="3">Thioesterase domain-containing protein</fullName>
    </recommendedName>
</protein>
<dbReference type="InterPro" id="IPR029069">
    <property type="entry name" value="HotDog_dom_sf"/>
</dbReference>
<evidence type="ECO:0000313" key="1">
    <source>
        <dbReference type="EMBL" id="GBF59104.1"/>
    </source>
</evidence>
<keyword evidence="2" id="KW-1185">Reference proteome</keyword>
<dbReference type="AlphaFoldDB" id="A0A2P2EDH4"/>
<proteinExistence type="predicted"/>
<dbReference type="CDD" id="cd03443">
    <property type="entry name" value="PaaI_thioesterase"/>
    <property type="match status" value="1"/>
</dbReference>
<organism evidence="1 2">
    <name type="scientific">Candidatus Phycosocius bacilliformis</name>
    <dbReference type="NCBI Taxonomy" id="1445552"/>
    <lineage>
        <taxon>Bacteria</taxon>
        <taxon>Pseudomonadati</taxon>
        <taxon>Pseudomonadota</taxon>
        <taxon>Alphaproteobacteria</taxon>
        <taxon>Caulobacterales</taxon>
        <taxon>Caulobacterales incertae sedis</taxon>
        <taxon>Candidatus Phycosocius</taxon>
    </lineage>
</organism>
<gene>
    <name evidence="1" type="ORF">PbB2_02796</name>
</gene>
<dbReference type="Gene3D" id="3.10.129.10">
    <property type="entry name" value="Hotdog Thioesterase"/>
    <property type="match status" value="1"/>
</dbReference>
<name>A0A2P2EDH4_9PROT</name>
<dbReference type="OrthoDB" id="8481531at2"/>
<dbReference type="EMBL" id="BFBR01000010">
    <property type="protein sequence ID" value="GBF59104.1"/>
    <property type="molecule type" value="Genomic_DNA"/>
</dbReference>
<comment type="caution">
    <text evidence="1">The sequence shown here is derived from an EMBL/GenBank/DDBJ whole genome shotgun (WGS) entry which is preliminary data.</text>
</comment>
<evidence type="ECO:0000313" key="2">
    <source>
        <dbReference type="Proteomes" id="UP000245086"/>
    </source>
</evidence>
<dbReference type="Proteomes" id="UP000245086">
    <property type="component" value="Unassembled WGS sequence"/>
</dbReference>
<accession>A0A2P2EDH4</accession>